<dbReference type="InterPro" id="IPR052541">
    <property type="entry name" value="SQRD"/>
</dbReference>
<evidence type="ECO:0000313" key="2">
    <source>
        <dbReference type="EMBL" id="KPV52509.1"/>
    </source>
</evidence>
<dbReference type="Gene3D" id="3.50.50.100">
    <property type="match status" value="1"/>
</dbReference>
<dbReference type="GO" id="GO:0016491">
    <property type="term" value="F:oxidoreductase activity"/>
    <property type="evidence" value="ECO:0007669"/>
    <property type="project" value="InterPro"/>
</dbReference>
<dbReference type="AlphaFoldDB" id="A0A0N8PSE6"/>
<evidence type="ECO:0000259" key="1">
    <source>
        <dbReference type="Pfam" id="PF07992"/>
    </source>
</evidence>
<sequence length="398" mass="43914">MDRKRIVVVGTSFAGYTGALELRELLGDDHDITVVANTHDFVFIPSLIWYPFGLREKKDISFDVRPVYAEHHIRFVEAHVTGFDLQQRLVKTNGADIPYDYLLIATGPKVDFASVPGLGPKQNSWSICNIEHAEETRHAWERFLKDPGPIVIGASQGAACFGAAYEFLFNLRYQLKKHHLLDKVPLTYVTAEPFLGHFGIGGLGNAKSLSETFFGMQGITWRTDATVQEVRPDGVLLGSGEVLPSKFTMIIPRFLGIDAIRNTPGLGNANGFIETDDGYRHKQFPEVFAAGVAVYVPPVGETAVPCGVPKTGYPSEVMAKTAAANIAADIKGGEHKTMPFSMIHAYCIMDTGNMGMLILGDHMLGARHLEFIIPGPQAHWAKLAFEKYFLYTRKHGHV</sequence>
<dbReference type="EMBL" id="LJCR01000522">
    <property type="protein sequence ID" value="KPV52509.1"/>
    <property type="molecule type" value="Genomic_DNA"/>
</dbReference>
<dbReference type="PANTHER" id="PTHR43755:SF1">
    <property type="entry name" value="FAD-DEPENDENT PYRIDINE NUCLEOTIDE-DISULPHIDE OXIDOREDUCTASE"/>
    <property type="match status" value="1"/>
</dbReference>
<evidence type="ECO:0000313" key="3">
    <source>
        <dbReference type="Proteomes" id="UP000050509"/>
    </source>
</evidence>
<dbReference type="Proteomes" id="UP000050509">
    <property type="component" value="Unassembled WGS sequence"/>
</dbReference>
<dbReference type="InterPro" id="IPR036188">
    <property type="entry name" value="FAD/NAD-bd_sf"/>
</dbReference>
<organism evidence="2 3">
    <name type="scientific">Kouleothrix aurantiaca</name>
    <dbReference type="NCBI Taxonomy" id="186479"/>
    <lineage>
        <taxon>Bacteria</taxon>
        <taxon>Bacillati</taxon>
        <taxon>Chloroflexota</taxon>
        <taxon>Chloroflexia</taxon>
        <taxon>Chloroflexales</taxon>
        <taxon>Roseiflexineae</taxon>
        <taxon>Roseiflexaceae</taxon>
        <taxon>Kouleothrix</taxon>
    </lineage>
</organism>
<proteinExistence type="predicted"/>
<comment type="caution">
    <text evidence="2">The sequence shown here is derived from an EMBL/GenBank/DDBJ whole genome shotgun (WGS) entry which is preliminary data.</text>
</comment>
<dbReference type="Pfam" id="PF07992">
    <property type="entry name" value="Pyr_redox_2"/>
    <property type="match status" value="1"/>
</dbReference>
<gene>
    <name evidence="2" type="ORF">SE17_15095</name>
</gene>
<keyword evidence="3" id="KW-1185">Reference proteome</keyword>
<protein>
    <recommendedName>
        <fullName evidence="1">FAD/NAD(P)-binding domain-containing protein</fullName>
    </recommendedName>
</protein>
<dbReference type="SUPFAM" id="SSF51905">
    <property type="entry name" value="FAD/NAD(P)-binding domain"/>
    <property type="match status" value="2"/>
</dbReference>
<reference evidence="2 3" key="1">
    <citation type="submission" date="2015-09" db="EMBL/GenBank/DDBJ databases">
        <title>Draft genome sequence of Kouleothrix aurantiaca JCM 19913.</title>
        <authorList>
            <person name="Hemp J."/>
        </authorList>
    </citation>
    <scope>NUCLEOTIDE SEQUENCE [LARGE SCALE GENOMIC DNA]</scope>
    <source>
        <strain evidence="2 3">COM-B</strain>
    </source>
</reference>
<accession>A0A0N8PSE6</accession>
<dbReference type="PANTHER" id="PTHR43755">
    <property type="match status" value="1"/>
</dbReference>
<feature type="domain" description="FAD/NAD(P)-binding" evidence="1">
    <location>
        <begin position="5"/>
        <end position="291"/>
    </location>
</feature>
<dbReference type="InterPro" id="IPR023753">
    <property type="entry name" value="FAD/NAD-binding_dom"/>
</dbReference>
<name>A0A0N8PSE6_9CHLR</name>